<dbReference type="GO" id="GO:0005212">
    <property type="term" value="F:structural constituent of eye lens"/>
    <property type="evidence" value="ECO:0007669"/>
    <property type="project" value="UniProtKB-KW"/>
</dbReference>
<feature type="region of interest" description="Disordered" evidence="5">
    <location>
        <begin position="1184"/>
        <end position="1252"/>
    </location>
</feature>
<dbReference type="SUPFAM" id="SSF49695">
    <property type="entry name" value="gamma-Crystallin-like"/>
    <property type="match status" value="3"/>
</dbReference>
<feature type="domain" description="Beta/gamma crystallin 'Greek key'" evidence="6">
    <location>
        <begin position="1843"/>
        <end position="1880"/>
    </location>
</feature>
<dbReference type="Gene3D" id="2.60.20.10">
    <property type="entry name" value="Crystallins"/>
    <property type="match status" value="6"/>
</dbReference>
<comment type="similarity">
    <text evidence="2">Belongs to the beta/gamma-crystallin family.</text>
</comment>
<feature type="compositionally biased region" description="Basic and acidic residues" evidence="5">
    <location>
        <begin position="533"/>
        <end position="543"/>
    </location>
</feature>
<dbReference type="InterPro" id="IPR035992">
    <property type="entry name" value="Ricin_B-like_lectins"/>
</dbReference>
<dbReference type="PANTHER" id="PTHR11818:SF2">
    <property type="entry name" value="BETA_GAMMA CRYSTALLIN DOMAIN-CONTAINING PROTEIN 1"/>
    <property type="match status" value="1"/>
</dbReference>
<evidence type="ECO:0000256" key="3">
    <source>
        <dbReference type="ARBA" id="ARBA00022613"/>
    </source>
</evidence>
<name>A0A6J3AQG0_VICPA</name>
<dbReference type="Gene3D" id="2.80.10.50">
    <property type="match status" value="1"/>
</dbReference>
<feature type="region of interest" description="Disordered" evidence="5">
    <location>
        <begin position="88"/>
        <end position="625"/>
    </location>
</feature>
<comment type="function">
    <text evidence="1">Crystallins are the dominant structural components of the vertebrate eye lens.</text>
</comment>
<feature type="region of interest" description="Disordered" evidence="5">
    <location>
        <begin position="1024"/>
        <end position="1118"/>
    </location>
</feature>
<dbReference type="InterPro" id="IPR000772">
    <property type="entry name" value="Ricin_B_lectin"/>
</dbReference>
<feature type="compositionally biased region" description="Polar residues" evidence="5">
    <location>
        <begin position="1075"/>
        <end position="1109"/>
    </location>
</feature>
<dbReference type="SMART" id="SM00247">
    <property type="entry name" value="XTALbg"/>
    <property type="match status" value="6"/>
</dbReference>
<evidence type="ECO:0000256" key="1">
    <source>
        <dbReference type="ARBA" id="ARBA00003689"/>
    </source>
</evidence>
<feature type="compositionally biased region" description="Pro residues" evidence="5">
    <location>
        <begin position="480"/>
        <end position="490"/>
    </location>
</feature>
<feature type="region of interest" description="Disordered" evidence="5">
    <location>
        <begin position="716"/>
        <end position="736"/>
    </location>
</feature>
<organism evidence="7 8">
    <name type="scientific">Vicugna pacos</name>
    <name type="common">Alpaca</name>
    <name type="synonym">Lama pacos</name>
    <dbReference type="NCBI Taxonomy" id="30538"/>
    <lineage>
        <taxon>Eukaryota</taxon>
        <taxon>Metazoa</taxon>
        <taxon>Chordata</taxon>
        <taxon>Craniata</taxon>
        <taxon>Vertebrata</taxon>
        <taxon>Euteleostomi</taxon>
        <taxon>Mammalia</taxon>
        <taxon>Eutheria</taxon>
        <taxon>Laurasiatheria</taxon>
        <taxon>Artiodactyla</taxon>
        <taxon>Tylopoda</taxon>
        <taxon>Camelidae</taxon>
        <taxon>Vicugna</taxon>
    </lineage>
</organism>
<accession>A0A6J3AQG0</accession>
<feature type="compositionally biased region" description="Polar residues" evidence="5">
    <location>
        <begin position="1054"/>
        <end position="1068"/>
    </location>
</feature>
<feature type="compositionally biased region" description="Basic and acidic residues" evidence="5">
    <location>
        <begin position="157"/>
        <end position="166"/>
    </location>
</feature>
<dbReference type="PRINTS" id="PR01367">
    <property type="entry name" value="BGCRYSTALLIN"/>
</dbReference>
<reference evidence="8" key="1">
    <citation type="submission" date="2025-08" db="UniProtKB">
        <authorList>
            <consortium name="RefSeq"/>
        </authorList>
    </citation>
    <scope>IDENTIFICATION</scope>
</reference>
<feature type="compositionally biased region" description="Basic and acidic residues" evidence="5">
    <location>
        <begin position="588"/>
        <end position="601"/>
    </location>
</feature>
<feature type="compositionally biased region" description="Basic and acidic residues" evidence="5">
    <location>
        <begin position="176"/>
        <end position="189"/>
    </location>
</feature>
<dbReference type="KEGG" id="vpc:102528264"/>
<dbReference type="InParanoid" id="A0A6J3AQG0"/>
<dbReference type="GeneID" id="102528264"/>
<feature type="compositionally biased region" description="Polar residues" evidence="5">
    <location>
        <begin position="871"/>
        <end position="884"/>
    </location>
</feature>
<dbReference type="SUPFAM" id="SSF50370">
    <property type="entry name" value="Ricin B-like lectins"/>
    <property type="match status" value="1"/>
</dbReference>
<feature type="domain" description="Beta/gamma crystallin 'Greek key'" evidence="6">
    <location>
        <begin position="1930"/>
        <end position="1970"/>
    </location>
</feature>
<feature type="compositionally biased region" description="Low complexity" evidence="5">
    <location>
        <begin position="293"/>
        <end position="306"/>
    </location>
</feature>
<feature type="region of interest" description="Disordered" evidence="5">
    <location>
        <begin position="753"/>
        <end position="812"/>
    </location>
</feature>
<keyword evidence="3" id="KW-0273">Eye lens protein</keyword>
<dbReference type="Pfam" id="PF00030">
    <property type="entry name" value="Crystall"/>
    <property type="match status" value="6"/>
</dbReference>
<proteinExistence type="inferred from homology"/>
<evidence type="ECO:0000256" key="4">
    <source>
        <dbReference type="ARBA" id="ARBA00022737"/>
    </source>
</evidence>
<feature type="domain" description="Beta/gamma crystallin 'Greek key'" evidence="6">
    <location>
        <begin position="1699"/>
        <end position="1741"/>
    </location>
</feature>
<feature type="compositionally biased region" description="Polar residues" evidence="5">
    <location>
        <begin position="1291"/>
        <end position="1303"/>
    </location>
</feature>
<feature type="domain" description="Beta/gamma crystallin 'Greek key'" evidence="6">
    <location>
        <begin position="1881"/>
        <end position="1924"/>
    </location>
</feature>
<keyword evidence="4" id="KW-0677">Repeat</keyword>
<feature type="region of interest" description="Disordered" evidence="5">
    <location>
        <begin position="927"/>
        <end position="961"/>
    </location>
</feature>
<gene>
    <name evidence="8" type="primary">CRYBG1</name>
</gene>
<keyword evidence="7" id="KW-1185">Reference proteome</keyword>
<feature type="domain" description="Beta/gamma crystallin 'Greek key'" evidence="6">
    <location>
        <begin position="1646"/>
        <end position="1698"/>
    </location>
</feature>
<feature type="domain" description="Beta/gamma crystallin 'Greek key'" evidence="6">
    <location>
        <begin position="1490"/>
        <end position="1537"/>
    </location>
</feature>
<dbReference type="Proteomes" id="UP001652581">
    <property type="component" value="Chromosome 8"/>
</dbReference>
<feature type="compositionally biased region" description="Basic and acidic residues" evidence="5">
    <location>
        <begin position="355"/>
        <end position="367"/>
    </location>
</feature>
<feature type="compositionally biased region" description="Polar residues" evidence="5">
    <location>
        <begin position="133"/>
        <end position="146"/>
    </location>
</feature>
<protein>
    <submittedName>
        <fullName evidence="8">Beta/gamma crystallin domain-containing protein 1 isoform X1</fullName>
    </submittedName>
</protein>
<feature type="compositionally biased region" description="Polar residues" evidence="5">
    <location>
        <begin position="1189"/>
        <end position="1202"/>
    </location>
</feature>
<dbReference type="Pfam" id="PF00652">
    <property type="entry name" value="Ricin_B_lectin"/>
    <property type="match status" value="1"/>
</dbReference>
<dbReference type="PROSITE" id="PS50915">
    <property type="entry name" value="CRYSTALLIN_BETA_GAMMA"/>
    <property type="match status" value="9"/>
</dbReference>
<feature type="domain" description="Beta/gamma crystallin 'Greek key'" evidence="6">
    <location>
        <begin position="1790"/>
        <end position="1832"/>
    </location>
</feature>
<evidence type="ECO:0000256" key="2">
    <source>
        <dbReference type="ARBA" id="ARBA00009646"/>
    </source>
</evidence>
<dbReference type="SMART" id="SM00458">
    <property type="entry name" value="RICIN"/>
    <property type="match status" value="1"/>
</dbReference>
<evidence type="ECO:0000313" key="7">
    <source>
        <dbReference type="Proteomes" id="UP001652581"/>
    </source>
</evidence>
<sequence length="2149" mass="233567">MPLSPPPQGDQGESSPSRTPRKHTPFHIWRSKKKQQPPRSDCGVFIPHPAPLSEARALEVVDGGHVAGECQEFTLHCGESQFFHIASEASGPLPTESRMSKKSRAQPPEDNKRKPVLGKLGTLFTAGRRRNTRNGLESPTSPNAKSGSPKDVTASKLPERENEKSKSQGSQAKQTHVCEEGSSREKPQRPEGCIQAAHSDAERSTCSRAAAAVQQSHESDSPQLEPLEAEGETFPDASSAAKQLHSSLGNSSRQEDSETLLRSPGEDASPSAGRKQVPAQGARVVPGSPTAEPPAGALGEAADGAPSLCAQGGSPEPQDALSQYPENASAPPGDPPAEDAKNPAGSASANGKAEAPGRDSRPRERAHPATVLTLDIYLSKTEVAQVDEPVVVTPGAEDCDDMDKRSSGRRSGRRRRSQKSTDSTGADPPLPDCTARDDAVFDDEVAPDAGAESCSAEKKVKSPPAAPDGGVASAAGPESKPSPSPSPSPRGPLRGESERSKAPPPASSPSKRRGKSRVPEAVPTSPAGGPRAPAKDCPFKRAPDPGPAVRESGEEAARVIPRELTVKSSSLLPEIKPEHKRGPLPSHFDGRGEGSRSRELGRSAGGSDPDGLKPRNHFGAGRSTVTTKVTLQDTKLCDENNLNSIESNSPCIQKDWQYAKMLTGTLFECPAKPKHVELNLKTPKNLDSLGNEHNPFSQPVHKGNTATKISLFENKRANSSPRHTDIRGTRNTPASNKTFVGRAKLNLAKKAKEMEQPEKKVMPSSHQNGVLGKETSAETKVPLPGEETPGLQLNQGDKADVQTDAGCPSEPVVTAQIPVKDPKLLAEGNSEAADSKSLVLENMTDTTQDIPALVDTKDSSPIAVPEPQDGFSDSQPRAESSDGPSLSLAAPIPVDDSKDTCAQAPISSFPCTDLKVTENHNGCVLPVSHQNNEKAPTSKLAGGGGETSPPLSTEQRPEAVGEECPSRVLVQVRSFVLPMESTEDVSSRLISESAEVREAQLPSCHNNEPEVVSVVSCAPQKEEVLGSTSTSPEYSHCREEHVAKSGPQTVLPESENTLPVQTQSQDNGNPLKAESSPTNCPGNKNHSETPQKPGQNIMNGQDSPASLLNISAGSDDSVFDSSSDMEKFTEIIKKMDSAVCVPQRKKKARMANSPAPHFAMPPIHEDNLEKVFDPNVFTFGLGKRKEGQTEMSPASHLMQNLDTHSKLRPKRTSTEQSTLFKSLPAHANGKDQPLAAPEGNDKEIRDIPNGGVKRSRLEKSALFSSMLSSLPQDKVFSPSVTSVNTMTTSFGTAQSGSLPQPSALQPVAEGAPPCGSEKEQPSLPPGNLKIFNFNSSNASHSGLKSPSYMEKYLQKEETKKDLDLRSNPALPETKFSEFSKLKNNGDVEKANHIESVLKSNLPNFGNSDTDFTGLFKSSRFDPSISFSGMSLSDTTALRGSVQNKINPRPGKVVIYGDPDVSEECIEVFGDIEDCSSWSLSPVILMKVVRGCWILYEKPHFEGHSIPLEEGELELSGLWGVEDVLESNEEADSAKPVVIGSIRHVVQDYRVSQIDLFTEPEGLGLQNSYFDDTEEIQGFGVMQKTCSIKVHWGIWLIYEEPGFQGVPFILEPGEYPDLSFWETEEAYIGSMRPLKMGGRKVEFPTDPKVIIYEKPFFEGKRMELETEMCSFIMEGGETEETTEDERLPFASVGSMKVLRGIWVAYEKPGFTGHQYLLEEGEYKDWKDWGGYSGELQSLRPVIGDFSNAHMIMYSEKNFGSKGSSIDVLGIVANLKETGYGVKTQSINVLSGVWVAYENPDFTGEQYILDKGFYTSFEDWGGKNCKISSVQPICLDSFTGPRRQNQIHLFSEPQFQGRSQHFEETTSQVDDSFSTKSCRVLGGSWVAYDGENFTGNQYVLEEGHYPSLSAMGCLPGATFKSLRFIDVEFSEPTILLFEREDFKGKKIELNAEVVNLQSLGFNTHIRSVQVIGGIWVTYEYANYRGRQFLLSPAEVPNWYEFSGCRQIGSLRPFVQKRIYFRLRNKETGLFMSTNGNLEDLKLLRIQVMEDVGADDQIWIYQEGCIKCRIAEDCCLTIVGSLVTSGSKLGLALEQNVDSQFWSMKSDGRIYSRLKPNLVLDIKGGTQYDQNHLILNTVNKEKLTQVWEAMVL</sequence>
<dbReference type="InterPro" id="IPR001064">
    <property type="entry name" value="Beta/gamma_crystallin"/>
</dbReference>
<dbReference type="InterPro" id="IPR050252">
    <property type="entry name" value="Beta/Gamma-Crystallin"/>
</dbReference>
<feature type="domain" description="Beta/gamma crystallin 'Greek key'" evidence="6">
    <location>
        <begin position="1971"/>
        <end position="2012"/>
    </location>
</feature>
<feature type="compositionally biased region" description="Polar residues" evidence="5">
    <location>
        <begin position="240"/>
        <end position="252"/>
    </location>
</feature>
<dbReference type="FunCoup" id="A0A6J3AQG0">
    <property type="interactions" value="154"/>
</dbReference>
<feature type="compositionally biased region" description="Basic and acidic residues" evidence="5">
    <location>
        <begin position="551"/>
        <end position="565"/>
    </location>
</feature>
<evidence type="ECO:0000313" key="8">
    <source>
        <dbReference type="RefSeq" id="XP_031536039.2"/>
    </source>
</evidence>
<feature type="domain" description="Beta/gamma crystallin 'Greek key'" evidence="6">
    <location>
        <begin position="1592"/>
        <end position="1634"/>
    </location>
</feature>
<dbReference type="PROSITE" id="PS50231">
    <property type="entry name" value="RICIN_B_LECTIN"/>
    <property type="match status" value="1"/>
</dbReference>
<evidence type="ECO:0000256" key="5">
    <source>
        <dbReference type="SAM" id="MobiDB-lite"/>
    </source>
</evidence>
<dbReference type="InterPro" id="IPR011024">
    <property type="entry name" value="G_crystallin-like"/>
</dbReference>
<feature type="region of interest" description="Disordered" evidence="5">
    <location>
        <begin position="1291"/>
        <end position="1322"/>
    </location>
</feature>
<feature type="compositionally biased region" description="Basic residues" evidence="5">
    <location>
        <begin position="407"/>
        <end position="418"/>
    </location>
</feature>
<feature type="region of interest" description="Disordered" evidence="5">
    <location>
        <begin position="1"/>
        <end position="48"/>
    </location>
</feature>
<dbReference type="CTD" id="202"/>
<dbReference type="PANTHER" id="PTHR11818">
    <property type="entry name" value="BETA/GAMMA CRYSTALLIN"/>
    <property type="match status" value="1"/>
</dbReference>
<dbReference type="CDD" id="cd23464">
    <property type="entry name" value="beta-trefoil_Ricin_CRYBG1"/>
    <property type="match status" value="1"/>
</dbReference>
<feature type="region of interest" description="Disordered" evidence="5">
    <location>
        <begin position="854"/>
        <end position="894"/>
    </location>
</feature>
<feature type="compositionally biased region" description="Basic residues" evidence="5">
    <location>
        <begin position="19"/>
        <end position="36"/>
    </location>
</feature>
<evidence type="ECO:0000259" key="6">
    <source>
        <dbReference type="PROSITE" id="PS50915"/>
    </source>
</evidence>
<dbReference type="RefSeq" id="XP_031536039.2">
    <property type="nucleotide sequence ID" value="XM_031680179.2"/>
</dbReference>